<evidence type="ECO:0000256" key="8">
    <source>
        <dbReference type="ARBA" id="ARBA00049103"/>
    </source>
</evidence>
<comment type="catalytic activity">
    <reaction evidence="3">
        <text>N-terminal L-methionyl-L-tyrosyl-[protein] + acetyl-CoA = N-terminal N(alpha)-acetyl-L-methionyl-L-tyrosyl-[protein] + CoA + H(+)</text>
        <dbReference type="Rhea" id="RHEA:50532"/>
        <dbReference type="Rhea" id="RHEA-COMP:12717"/>
        <dbReference type="Rhea" id="RHEA-COMP:12718"/>
        <dbReference type="ChEBI" id="CHEBI:15378"/>
        <dbReference type="ChEBI" id="CHEBI:57287"/>
        <dbReference type="ChEBI" id="CHEBI:57288"/>
        <dbReference type="ChEBI" id="CHEBI:133384"/>
        <dbReference type="ChEBI" id="CHEBI:133385"/>
        <dbReference type="EC" id="2.3.1.258"/>
    </reaction>
</comment>
<evidence type="ECO:0000256" key="9">
    <source>
        <dbReference type="ARBA" id="ARBA00049454"/>
    </source>
</evidence>
<evidence type="ECO:0000256" key="4">
    <source>
        <dbReference type="ARBA" id="ARBA00048490"/>
    </source>
</evidence>
<evidence type="ECO:0000313" key="12">
    <source>
        <dbReference type="Proteomes" id="UP000494206"/>
    </source>
</evidence>
<dbReference type="EMBL" id="CADEPM010000003">
    <property type="protein sequence ID" value="CAB3401586.1"/>
    <property type="molecule type" value="Genomic_DNA"/>
</dbReference>
<dbReference type="SUPFAM" id="SSF55729">
    <property type="entry name" value="Acyl-CoA N-acyltransferases (Nat)"/>
    <property type="match status" value="1"/>
</dbReference>
<sequence length="316" mass="36557">MDDNVEKFDLVLQRLINKIVAVQNRRPVSLLNKLTMDQFETLAKQDAKYLENVLSNIEKVMERKKMYLKSQINARKAACELSQSLKSLEDTFVEISASVEECNSKIAADNFEFLVPPKPEIVEPEVKLTAAQLQMKKYKEMRVIDSPKFMSNIKSRLDESVLHDMKMDDEPLLTVSPENIWALRALVTSIFPVSYSDKFFQECLNNDLCRVIYKKRDAIAIVAVKPEQTEYGDVLYVRSLGVHPLFREKGIGARLLNFVDVKCREKGLQVVMLHVQTSNTRAIEFYEKRGYSIDKLMKNYYHRCSPPDAFVMLKRL</sequence>
<evidence type="ECO:0000256" key="6">
    <source>
        <dbReference type="ARBA" id="ARBA00048799"/>
    </source>
</evidence>
<comment type="catalytic activity">
    <reaction evidence="5">
        <text>N-terminal L-methionyl-L-lysyl-[protein] + acetyl-CoA = N-terminal N(alpha)-acetyl-L-methionyl-L-lysyl-[protein] + CoA + H(+)</text>
        <dbReference type="Rhea" id="RHEA:50580"/>
        <dbReference type="Rhea" id="RHEA-COMP:12734"/>
        <dbReference type="Rhea" id="RHEA-COMP:12735"/>
        <dbReference type="ChEBI" id="CHEBI:15378"/>
        <dbReference type="ChEBI" id="CHEBI:57287"/>
        <dbReference type="ChEBI" id="CHEBI:57288"/>
        <dbReference type="ChEBI" id="CHEBI:133406"/>
        <dbReference type="ChEBI" id="CHEBI:133407"/>
        <dbReference type="EC" id="2.3.1.258"/>
    </reaction>
</comment>
<dbReference type="GO" id="GO:0031415">
    <property type="term" value="C:NatA complex"/>
    <property type="evidence" value="ECO:0007669"/>
    <property type="project" value="TreeGrafter"/>
</dbReference>
<comment type="catalytic activity">
    <reaction evidence="4">
        <text>N-terminal L-methionyl-L-phenylalanyl-[protein] + acetyl-CoA = N-terminal N(alpha)-acetyl-L-methionyl-L-phenylalanyl-[protein] + CoA + H(+)</text>
        <dbReference type="Rhea" id="RHEA:50528"/>
        <dbReference type="Rhea" id="RHEA-COMP:12715"/>
        <dbReference type="Rhea" id="RHEA-COMP:12716"/>
        <dbReference type="ChEBI" id="CHEBI:15378"/>
        <dbReference type="ChEBI" id="CHEBI:57287"/>
        <dbReference type="ChEBI" id="CHEBI:57288"/>
        <dbReference type="ChEBI" id="CHEBI:133382"/>
        <dbReference type="ChEBI" id="CHEBI:133383"/>
        <dbReference type="EC" id="2.3.1.258"/>
    </reaction>
</comment>
<evidence type="ECO:0000313" key="11">
    <source>
        <dbReference type="EMBL" id="CAB3401586.1"/>
    </source>
</evidence>
<dbReference type="GO" id="GO:0007064">
    <property type="term" value="P:mitotic sister chromatid cohesion"/>
    <property type="evidence" value="ECO:0007669"/>
    <property type="project" value="TreeGrafter"/>
</dbReference>
<dbReference type="InterPro" id="IPR016181">
    <property type="entry name" value="Acyl_CoA_acyltransferase"/>
</dbReference>
<comment type="catalytic activity">
    <reaction evidence="2">
        <text>N-terminal L-methionyl-L-seryl-[protein] + acetyl-CoA = N-terminal N(alpha)-acetyl-L-methionyl-L-seryl-[protein] + CoA + H(+)</text>
        <dbReference type="Rhea" id="RHEA:50568"/>
        <dbReference type="Rhea" id="RHEA-COMP:12728"/>
        <dbReference type="Rhea" id="RHEA-COMP:12729"/>
        <dbReference type="ChEBI" id="CHEBI:15378"/>
        <dbReference type="ChEBI" id="CHEBI:57287"/>
        <dbReference type="ChEBI" id="CHEBI:57288"/>
        <dbReference type="ChEBI" id="CHEBI:133400"/>
        <dbReference type="ChEBI" id="CHEBI:133401"/>
        <dbReference type="EC" id="2.3.1.258"/>
    </reaction>
</comment>
<keyword evidence="12" id="KW-1185">Reference proteome</keyword>
<dbReference type="OrthoDB" id="47374at2759"/>
<evidence type="ECO:0000256" key="2">
    <source>
        <dbReference type="ARBA" id="ARBA00048251"/>
    </source>
</evidence>
<evidence type="ECO:0000256" key="5">
    <source>
        <dbReference type="ARBA" id="ARBA00048618"/>
    </source>
</evidence>
<comment type="catalytic activity">
    <reaction evidence="8">
        <text>N-terminal L-methionyl-L-leucyl-[protein] + acetyl-CoA = N-terminal N(alpha)-acetyl-L-methionyl-L-leucyl-[protein] + CoA + H(+)</text>
        <dbReference type="Rhea" id="RHEA:50520"/>
        <dbReference type="Rhea" id="RHEA-COMP:12711"/>
        <dbReference type="Rhea" id="RHEA-COMP:12712"/>
        <dbReference type="ChEBI" id="CHEBI:15378"/>
        <dbReference type="ChEBI" id="CHEBI:57287"/>
        <dbReference type="ChEBI" id="CHEBI:57288"/>
        <dbReference type="ChEBI" id="CHEBI:133377"/>
        <dbReference type="ChEBI" id="CHEBI:133378"/>
        <dbReference type="EC" id="2.3.1.258"/>
    </reaction>
</comment>
<dbReference type="Pfam" id="PF00583">
    <property type="entry name" value="Acetyltransf_1"/>
    <property type="match status" value="1"/>
</dbReference>
<comment type="catalytic activity">
    <reaction evidence="7">
        <text>N-terminal L-methionyl-L-alanyl-[protein] + acetyl-CoA = N-terminal N(alpha)-acetyl-L-methionyl-L-alanyl-[protein] + CoA + H(+)</text>
        <dbReference type="Rhea" id="RHEA:50564"/>
        <dbReference type="Rhea" id="RHEA-COMP:12726"/>
        <dbReference type="Rhea" id="RHEA-COMP:12727"/>
        <dbReference type="ChEBI" id="CHEBI:15378"/>
        <dbReference type="ChEBI" id="CHEBI:57287"/>
        <dbReference type="ChEBI" id="CHEBI:57288"/>
        <dbReference type="ChEBI" id="CHEBI:133398"/>
        <dbReference type="ChEBI" id="CHEBI:133399"/>
        <dbReference type="EC" id="2.3.1.258"/>
    </reaction>
</comment>
<comment type="catalytic activity">
    <reaction evidence="6">
        <text>N-terminal L-methionyl-L-valyl-[protein] + acetyl-CoA = N-terminal N(alpha)-acetyl-L-methionyl-L-valyl-[protein] + CoA + H(+)</text>
        <dbReference type="Rhea" id="RHEA:50572"/>
        <dbReference type="Rhea" id="RHEA-COMP:12730"/>
        <dbReference type="Rhea" id="RHEA-COMP:12731"/>
        <dbReference type="ChEBI" id="CHEBI:15378"/>
        <dbReference type="ChEBI" id="CHEBI:57287"/>
        <dbReference type="ChEBI" id="CHEBI:57288"/>
        <dbReference type="ChEBI" id="CHEBI:133402"/>
        <dbReference type="ChEBI" id="CHEBI:133403"/>
        <dbReference type="EC" id="2.3.1.258"/>
    </reaction>
</comment>
<evidence type="ECO:0000259" key="10">
    <source>
        <dbReference type="PROSITE" id="PS51186"/>
    </source>
</evidence>
<name>A0A8S1EK94_9PELO</name>
<comment type="caution">
    <text evidence="11">The sequence shown here is derived from an EMBL/GenBank/DDBJ whole genome shotgun (WGS) entry which is preliminary data.</text>
</comment>
<dbReference type="EC" id="2.3.1.258" evidence="1"/>
<comment type="catalytic activity">
    <reaction evidence="9">
        <text>N-terminal L-methionyl-L-threonyl-[protein] + acetyl-CoA = N-terminal N(alpha)-acetyl-L-methionyl-L-threonyl-[protein] + CoA + H(+)</text>
        <dbReference type="Rhea" id="RHEA:50576"/>
        <dbReference type="Rhea" id="RHEA-COMP:12732"/>
        <dbReference type="Rhea" id="RHEA-COMP:12733"/>
        <dbReference type="ChEBI" id="CHEBI:15378"/>
        <dbReference type="ChEBI" id="CHEBI:57287"/>
        <dbReference type="ChEBI" id="CHEBI:57288"/>
        <dbReference type="ChEBI" id="CHEBI:133404"/>
        <dbReference type="ChEBI" id="CHEBI:133405"/>
        <dbReference type="EC" id="2.3.1.258"/>
    </reaction>
</comment>
<dbReference type="InterPro" id="IPR000182">
    <property type="entry name" value="GNAT_dom"/>
</dbReference>
<dbReference type="PANTHER" id="PTHR42919:SF1">
    <property type="entry name" value="N-ACETYLTRANSFERASE DOMAIN-CONTAINING PROTEIN"/>
    <property type="match status" value="1"/>
</dbReference>
<dbReference type="AlphaFoldDB" id="A0A8S1EK94"/>
<dbReference type="InterPro" id="IPR051556">
    <property type="entry name" value="N-term/lysine_N-AcTrnsfr"/>
</dbReference>
<organism evidence="11 12">
    <name type="scientific">Caenorhabditis bovis</name>
    <dbReference type="NCBI Taxonomy" id="2654633"/>
    <lineage>
        <taxon>Eukaryota</taxon>
        <taxon>Metazoa</taxon>
        <taxon>Ecdysozoa</taxon>
        <taxon>Nematoda</taxon>
        <taxon>Chromadorea</taxon>
        <taxon>Rhabditida</taxon>
        <taxon>Rhabditina</taxon>
        <taxon>Rhabditomorpha</taxon>
        <taxon>Rhabditoidea</taxon>
        <taxon>Rhabditidae</taxon>
        <taxon>Peloderinae</taxon>
        <taxon>Caenorhabditis</taxon>
    </lineage>
</organism>
<proteinExistence type="predicted"/>
<reference evidence="11 12" key="1">
    <citation type="submission" date="2020-04" db="EMBL/GenBank/DDBJ databases">
        <authorList>
            <person name="Laetsch R D."/>
            <person name="Stevens L."/>
            <person name="Kumar S."/>
            <person name="Blaxter L. M."/>
        </authorList>
    </citation>
    <scope>NUCLEOTIDE SEQUENCE [LARGE SCALE GENOMIC DNA]</scope>
</reference>
<dbReference type="GO" id="GO:0120518">
    <property type="term" value="F:protein N-terminal-methionine acetyltransferase activity"/>
    <property type="evidence" value="ECO:0007669"/>
    <property type="project" value="UniProtKB-EC"/>
</dbReference>
<dbReference type="Proteomes" id="UP000494206">
    <property type="component" value="Unassembled WGS sequence"/>
</dbReference>
<dbReference type="PANTHER" id="PTHR42919">
    <property type="entry name" value="N-ALPHA-ACETYLTRANSFERASE"/>
    <property type="match status" value="1"/>
</dbReference>
<dbReference type="PROSITE" id="PS51186">
    <property type="entry name" value="GNAT"/>
    <property type="match status" value="1"/>
</dbReference>
<evidence type="ECO:0000256" key="7">
    <source>
        <dbReference type="ARBA" id="ARBA00049002"/>
    </source>
</evidence>
<protein>
    <recommendedName>
        <fullName evidence="1">N-terminal methionine N(alpha)-acetyltransferase NatE</fullName>
        <ecNumber evidence="1">2.3.1.258</ecNumber>
    </recommendedName>
</protein>
<dbReference type="Gene3D" id="3.40.630.30">
    <property type="match status" value="1"/>
</dbReference>
<gene>
    <name evidence="11" type="ORF">CBOVIS_LOCUS4314</name>
</gene>
<feature type="domain" description="N-acetyltransferase" evidence="10">
    <location>
        <begin position="170"/>
        <end position="316"/>
    </location>
</feature>
<dbReference type="CDD" id="cd04301">
    <property type="entry name" value="NAT_SF"/>
    <property type="match status" value="1"/>
</dbReference>
<evidence type="ECO:0000256" key="3">
    <source>
        <dbReference type="ARBA" id="ARBA00048335"/>
    </source>
</evidence>
<accession>A0A8S1EK94</accession>
<evidence type="ECO:0000256" key="1">
    <source>
        <dbReference type="ARBA" id="ARBA00039121"/>
    </source>
</evidence>